<dbReference type="EMBL" id="JBFAKC010000004">
    <property type="protein sequence ID" value="MEV0707726.1"/>
    <property type="molecule type" value="Genomic_DNA"/>
</dbReference>
<evidence type="ECO:0000313" key="3">
    <source>
        <dbReference type="Proteomes" id="UP001551695"/>
    </source>
</evidence>
<sequence>MARIDPLPVAEWPKTMRAALAAMVPPEPRYPQPVQENRPAARNILGTFAHHPALARAFFTFNGHILRATTLTERQREMIVLRVAAVRTSNYEWAQHLCMAHDAGLTDEEIARIAFGPAAPFWSALDTALLQAVDDLIRDGAIGQNTWNRLRADFDTQQILDILFTVTAYDGLARMSRSFELDLDDDLRPVPNDSPSASPTS</sequence>
<reference evidence="2 3" key="1">
    <citation type="submission" date="2024-06" db="EMBL/GenBank/DDBJ databases">
        <title>The Natural Products Discovery Center: Release of the First 8490 Sequenced Strains for Exploring Actinobacteria Biosynthetic Diversity.</title>
        <authorList>
            <person name="Kalkreuter E."/>
            <person name="Kautsar S.A."/>
            <person name="Yang D."/>
            <person name="Bader C.D."/>
            <person name="Teijaro C.N."/>
            <person name="Fluegel L."/>
            <person name="Davis C.M."/>
            <person name="Simpson J.R."/>
            <person name="Lauterbach L."/>
            <person name="Steele A.D."/>
            <person name="Gui C."/>
            <person name="Meng S."/>
            <person name="Li G."/>
            <person name="Viehrig K."/>
            <person name="Ye F."/>
            <person name="Su P."/>
            <person name="Kiefer A.F."/>
            <person name="Nichols A."/>
            <person name="Cepeda A.J."/>
            <person name="Yan W."/>
            <person name="Fan B."/>
            <person name="Jiang Y."/>
            <person name="Adhikari A."/>
            <person name="Zheng C.-J."/>
            <person name="Schuster L."/>
            <person name="Cowan T.M."/>
            <person name="Smanski M.J."/>
            <person name="Chevrette M.G."/>
            <person name="De Carvalho L.P.S."/>
            <person name="Shen B."/>
        </authorList>
    </citation>
    <scope>NUCLEOTIDE SEQUENCE [LARGE SCALE GENOMIC DNA]</scope>
    <source>
        <strain evidence="2 3">NPDC050403</strain>
    </source>
</reference>
<evidence type="ECO:0000259" key="1">
    <source>
        <dbReference type="Pfam" id="PF02627"/>
    </source>
</evidence>
<dbReference type="InterPro" id="IPR003779">
    <property type="entry name" value="CMD-like"/>
</dbReference>
<dbReference type="Gene3D" id="1.20.1290.10">
    <property type="entry name" value="AhpD-like"/>
    <property type="match status" value="1"/>
</dbReference>
<comment type="caution">
    <text evidence="2">The sequence shown here is derived from an EMBL/GenBank/DDBJ whole genome shotgun (WGS) entry which is preliminary data.</text>
</comment>
<keyword evidence="3" id="KW-1185">Reference proteome</keyword>
<gene>
    <name evidence="2" type="ORF">AB0I48_09200</name>
</gene>
<accession>A0ABV3FQN8</accession>
<protein>
    <submittedName>
        <fullName evidence="2">Carboxymuconolactone decarboxylase family protein</fullName>
    </submittedName>
</protein>
<dbReference type="PANTHER" id="PTHR34846">
    <property type="entry name" value="4-CARBOXYMUCONOLACTONE DECARBOXYLASE FAMILY PROTEIN (AFU_ORTHOLOGUE AFUA_6G11590)"/>
    <property type="match status" value="1"/>
</dbReference>
<dbReference type="SUPFAM" id="SSF69118">
    <property type="entry name" value="AhpD-like"/>
    <property type="match status" value="1"/>
</dbReference>
<dbReference type="PANTHER" id="PTHR34846:SF5">
    <property type="entry name" value="CARBOXYMUCONOLACTONE DECARBOXYLASE-LIKE DOMAIN-CONTAINING PROTEIN"/>
    <property type="match status" value="1"/>
</dbReference>
<name>A0ABV3FQN8_9NOCA</name>
<dbReference type="RefSeq" id="WP_357781741.1">
    <property type="nucleotide sequence ID" value="NZ_JBFAKC010000004.1"/>
</dbReference>
<dbReference type="Proteomes" id="UP001551695">
    <property type="component" value="Unassembled WGS sequence"/>
</dbReference>
<organism evidence="2 3">
    <name type="scientific">Nocardia aurea</name>
    <dbReference type="NCBI Taxonomy" id="2144174"/>
    <lineage>
        <taxon>Bacteria</taxon>
        <taxon>Bacillati</taxon>
        <taxon>Actinomycetota</taxon>
        <taxon>Actinomycetes</taxon>
        <taxon>Mycobacteriales</taxon>
        <taxon>Nocardiaceae</taxon>
        <taxon>Nocardia</taxon>
    </lineage>
</organism>
<evidence type="ECO:0000313" key="2">
    <source>
        <dbReference type="EMBL" id="MEV0707726.1"/>
    </source>
</evidence>
<feature type="domain" description="Carboxymuconolactone decarboxylase-like" evidence="1">
    <location>
        <begin position="52"/>
        <end position="133"/>
    </location>
</feature>
<dbReference type="Pfam" id="PF02627">
    <property type="entry name" value="CMD"/>
    <property type="match status" value="1"/>
</dbReference>
<dbReference type="InterPro" id="IPR029032">
    <property type="entry name" value="AhpD-like"/>
</dbReference>
<proteinExistence type="predicted"/>